<proteinExistence type="predicted"/>
<feature type="signal peptide" evidence="2">
    <location>
        <begin position="1"/>
        <end position="30"/>
    </location>
</feature>
<protein>
    <recommendedName>
        <fullName evidence="5">Lipoprotein</fullName>
    </recommendedName>
</protein>
<dbReference type="PROSITE" id="PS51257">
    <property type="entry name" value="PROKAR_LIPOPROTEIN"/>
    <property type="match status" value="1"/>
</dbReference>
<dbReference type="RefSeq" id="WP_160587336.1">
    <property type="nucleotide sequence ID" value="NZ_OZ246974.1"/>
</dbReference>
<dbReference type="EMBL" id="WXYQ01000005">
    <property type="protein sequence ID" value="NBG95328.1"/>
    <property type="molecule type" value="Genomic_DNA"/>
</dbReference>
<evidence type="ECO:0000256" key="1">
    <source>
        <dbReference type="SAM" id="MobiDB-lite"/>
    </source>
</evidence>
<organism evidence="3 4">
    <name type="scientific">Pyruvatibacter mobilis</name>
    <dbReference type="NCBI Taxonomy" id="1712261"/>
    <lineage>
        <taxon>Bacteria</taxon>
        <taxon>Pseudomonadati</taxon>
        <taxon>Pseudomonadota</taxon>
        <taxon>Alphaproteobacteria</taxon>
        <taxon>Hyphomicrobiales</taxon>
        <taxon>Parvibaculaceae</taxon>
        <taxon>Pyruvatibacter</taxon>
    </lineage>
</organism>
<reference evidence="3 4" key="1">
    <citation type="journal article" date="2016" name="Int. J. Syst. Evol. Microbiol.">
        <title>Pyruvatibacter mobilis gen. nov., sp. nov., a marine bacterium from the culture broth of Picochlorum sp. 122.</title>
        <authorList>
            <person name="Wang G."/>
            <person name="Tang M."/>
            <person name="Wu H."/>
            <person name="Dai S."/>
            <person name="Li T."/>
            <person name="Chen C."/>
            <person name="He H."/>
            <person name="Fan J."/>
            <person name="Xiang W."/>
            <person name="Li X."/>
        </authorList>
    </citation>
    <scope>NUCLEOTIDE SEQUENCE [LARGE SCALE GENOMIC DNA]</scope>
    <source>
        <strain evidence="3 4">GYP-11</strain>
    </source>
</reference>
<keyword evidence="2" id="KW-0732">Signal</keyword>
<dbReference type="OrthoDB" id="8481463at2"/>
<keyword evidence="4" id="KW-1185">Reference proteome</keyword>
<sequence>MGKITRTRMLKKTIQATAMGILCLAAAACASSPDRDVERLPQYQAGWNDGCRTAQNRERGFATKVFRNEDLFAQDSAYRAGWRAGSQNCGTSEGLGRNPMFEDQQIGPAPLL</sequence>
<feature type="chain" id="PRO_5032741877" description="Lipoprotein" evidence="2">
    <location>
        <begin position="31"/>
        <end position="112"/>
    </location>
</feature>
<accession>A0A845QAJ3</accession>
<dbReference type="AlphaFoldDB" id="A0A845QAJ3"/>
<comment type="caution">
    <text evidence="3">The sequence shown here is derived from an EMBL/GenBank/DDBJ whole genome shotgun (WGS) entry which is preliminary data.</text>
</comment>
<name>A0A845QAJ3_9HYPH</name>
<feature type="region of interest" description="Disordered" evidence="1">
    <location>
        <begin position="88"/>
        <end position="112"/>
    </location>
</feature>
<gene>
    <name evidence="3" type="ORF">GTQ45_06245</name>
</gene>
<evidence type="ECO:0008006" key="5">
    <source>
        <dbReference type="Google" id="ProtNLM"/>
    </source>
</evidence>
<dbReference type="Proteomes" id="UP000470384">
    <property type="component" value="Unassembled WGS sequence"/>
</dbReference>
<evidence type="ECO:0000313" key="3">
    <source>
        <dbReference type="EMBL" id="NBG95328.1"/>
    </source>
</evidence>
<evidence type="ECO:0000256" key="2">
    <source>
        <dbReference type="SAM" id="SignalP"/>
    </source>
</evidence>
<evidence type="ECO:0000313" key="4">
    <source>
        <dbReference type="Proteomes" id="UP000470384"/>
    </source>
</evidence>